<reference evidence="2 3" key="1">
    <citation type="submission" date="2023-09" db="EMBL/GenBank/DDBJ databases">
        <title>Nesidiocoris tenuis whole genome shotgun sequence.</title>
        <authorList>
            <person name="Shibata T."/>
            <person name="Shimoda M."/>
            <person name="Kobayashi T."/>
            <person name="Uehara T."/>
        </authorList>
    </citation>
    <scope>NUCLEOTIDE SEQUENCE [LARGE SCALE GENOMIC DNA]</scope>
    <source>
        <strain evidence="2 3">Japan</strain>
    </source>
</reference>
<proteinExistence type="predicted"/>
<accession>A0ABN7ARS0</accession>
<feature type="region of interest" description="Disordered" evidence="1">
    <location>
        <begin position="1"/>
        <end position="25"/>
    </location>
</feature>
<evidence type="ECO:0000313" key="2">
    <source>
        <dbReference type="EMBL" id="BES94758.1"/>
    </source>
</evidence>
<evidence type="ECO:0000256" key="1">
    <source>
        <dbReference type="SAM" id="MobiDB-lite"/>
    </source>
</evidence>
<dbReference type="Proteomes" id="UP001307889">
    <property type="component" value="Chromosome 5"/>
</dbReference>
<evidence type="ECO:0000313" key="3">
    <source>
        <dbReference type="Proteomes" id="UP001307889"/>
    </source>
</evidence>
<gene>
    <name evidence="2" type="ORF">NTJ_07567</name>
</gene>
<keyword evidence="3" id="KW-1185">Reference proteome</keyword>
<sequence>MNSVQNENNKSNNPMNIRIQPLGTEESRMAIPDEVEAEGMAESKEWQSRWGGRVEGKVRVSETSCLRETVTRPNSHLFYIRLNS</sequence>
<name>A0ABN7ARS0_9HEMI</name>
<organism evidence="2 3">
    <name type="scientific">Nesidiocoris tenuis</name>
    <dbReference type="NCBI Taxonomy" id="355587"/>
    <lineage>
        <taxon>Eukaryota</taxon>
        <taxon>Metazoa</taxon>
        <taxon>Ecdysozoa</taxon>
        <taxon>Arthropoda</taxon>
        <taxon>Hexapoda</taxon>
        <taxon>Insecta</taxon>
        <taxon>Pterygota</taxon>
        <taxon>Neoptera</taxon>
        <taxon>Paraneoptera</taxon>
        <taxon>Hemiptera</taxon>
        <taxon>Heteroptera</taxon>
        <taxon>Panheteroptera</taxon>
        <taxon>Cimicomorpha</taxon>
        <taxon>Miridae</taxon>
        <taxon>Dicyphina</taxon>
        <taxon>Nesidiocoris</taxon>
    </lineage>
</organism>
<dbReference type="EMBL" id="AP028913">
    <property type="protein sequence ID" value="BES94758.1"/>
    <property type="molecule type" value="Genomic_DNA"/>
</dbReference>
<protein>
    <submittedName>
        <fullName evidence="2">Uncharacterized protein</fullName>
    </submittedName>
</protein>
<feature type="compositionally biased region" description="Low complexity" evidence="1">
    <location>
        <begin position="1"/>
        <end position="13"/>
    </location>
</feature>